<dbReference type="GO" id="GO:0008569">
    <property type="term" value="F:minus-end-directed microtubule motor activity"/>
    <property type="evidence" value="ECO:0007669"/>
    <property type="project" value="UniProtKB-ARBA"/>
</dbReference>
<evidence type="ECO:0000256" key="3">
    <source>
        <dbReference type="ARBA" id="ARBA00022701"/>
    </source>
</evidence>
<feature type="binding site" evidence="9">
    <location>
        <begin position="692"/>
        <end position="699"/>
    </location>
    <ligand>
        <name>ATP</name>
        <dbReference type="ChEBI" id="CHEBI:30616"/>
    </ligand>
</feature>
<dbReference type="PRINTS" id="PR00380">
    <property type="entry name" value="KINESINHEAVY"/>
</dbReference>
<dbReference type="PANTHER" id="PTHR47972:SF45">
    <property type="entry name" value="PROTEIN CLARET SEGREGATIONAL"/>
    <property type="match status" value="1"/>
</dbReference>
<evidence type="ECO:0000256" key="1">
    <source>
        <dbReference type="ARBA" id="ARBA00004245"/>
    </source>
</evidence>
<gene>
    <name evidence="13" type="ORF">GY632_4709</name>
</gene>
<dbReference type="CDD" id="cd01366">
    <property type="entry name" value="KISc_C_terminal"/>
    <property type="match status" value="1"/>
</dbReference>
<feature type="compositionally biased region" description="Polar residues" evidence="11">
    <location>
        <begin position="229"/>
        <end position="246"/>
    </location>
</feature>
<evidence type="ECO:0000256" key="9">
    <source>
        <dbReference type="PROSITE-ProRule" id="PRU00283"/>
    </source>
</evidence>
<comment type="similarity">
    <text evidence="9">Belongs to the TRAFAC class myosin-kinesin ATPase superfamily. Kinesin family.</text>
</comment>
<name>A0A9P4YDL7_9EURO</name>
<feature type="domain" description="Kinesin motor" evidence="12">
    <location>
        <begin position="599"/>
        <end position="934"/>
    </location>
</feature>
<evidence type="ECO:0000256" key="8">
    <source>
        <dbReference type="ARBA" id="ARBA00023212"/>
    </source>
</evidence>
<feature type="region of interest" description="Disordered" evidence="11">
    <location>
        <begin position="261"/>
        <end position="314"/>
    </location>
</feature>
<evidence type="ECO:0000256" key="5">
    <source>
        <dbReference type="ARBA" id="ARBA00022840"/>
    </source>
</evidence>
<protein>
    <submittedName>
        <fullName evidence="13">Kinesin-like nuclear fusion protein</fullName>
    </submittedName>
</protein>
<keyword evidence="2" id="KW-0963">Cytoplasm</keyword>
<evidence type="ECO:0000256" key="2">
    <source>
        <dbReference type="ARBA" id="ARBA00022490"/>
    </source>
</evidence>
<evidence type="ECO:0000313" key="14">
    <source>
        <dbReference type="Proteomes" id="UP000749309"/>
    </source>
</evidence>
<dbReference type="GO" id="GO:0008017">
    <property type="term" value="F:microtubule binding"/>
    <property type="evidence" value="ECO:0007669"/>
    <property type="project" value="InterPro"/>
</dbReference>
<keyword evidence="5 9" id="KW-0067">ATP-binding</keyword>
<dbReference type="SMART" id="SM00129">
    <property type="entry name" value="KISc"/>
    <property type="match status" value="1"/>
</dbReference>
<evidence type="ECO:0000256" key="7">
    <source>
        <dbReference type="ARBA" id="ARBA00023175"/>
    </source>
</evidence>
<feature type="region of interest" description="Disordered" evidence="11">
    <location>
        <begin position="83"/>
        <end position="246"/>
    </location>
</feature>
<evidence type="ECO:0000256" key="11">
    <source>
        <dbReference type="SAM" id="MobiDB-lite"/>
    </source>
</evidence>
<feature type="compositionally biased region" description="Basic and acidic residues" evidence="11">
    <location>
        <begin position="10"/>
        <end position="22"/>
    </location>
</feature>
<keyword evidence="3" id="KW-0493">Microtubule</keyword>
<dbReference type="SUPFAM" id="SSF52540">
    <property type="entry name" value="P-loop containing nucleoside triphosphate hydrolases"/>
    <property type="match status" value="1"/>
</dbReference>
<keyword evidence="6 10" id="KW-0175">Coiled coil</keyword>
<dbReference type="InterPro" id="IPR001752">
    <property type="entry name" value="Kinesin_motor_dom"/>
</dbReference>
<dbReference type="PROSITE" id="PS50067">
    <property type="entry name" value="KINESIN_MOTOR_2"/>
    <property type="match status" value="1"/>
</dbReference>
<dbReference type="Pfam" id="PF00225">
    <property type="entry name" value="Kinesin"/>
    <property type="match status" value="1"/>
</dbReference>
<feature type="compositionally biased region" description="Polar residues" evidence="11">
    <location>
        <begin position="113"/>
        <end position="123"/>
    </location>
</feature>
<sequence length="948" mass="105710">MPSSLLVRRLLSEPRRLTDKLRPQTTPGERQRAHGERPGEMDEEDTQTRLASSVSNIPRPKYSYTQPEGLRDITHTVNNTAGRAVAASGASGDKKRKTLSERAGEPRKKENLSSKSFAGSTKSGLPKSLGASKTAVSRVPTNGSRLRPPPGTRNIPRPQTSIGHLNVEKGSISRPATSMDGRDASSNRHGARQPSSLLSTPSAHHSPSPSPNLPSKSFSSKGYDGQVDGASNQLRSSPAHTPSRNPSLCTAMQLLSLNHKPSLDTFKPNAQPLLSTPSKIPTPARPPLSSHTASSIPPSPFMLKKTRKQRSPRKVKRFLTIDTEVQAWDQDEKEQRISDNMTHVRKMVEEMVKQTAAMTETTDLYKSRTQMLEENQTKLLHQNADLRVELETTKNSLTNTESRLKDLCREQEIALSELATQHRNQSESIRQDAQAEIAALMQQHRAELAETRRRFEAELEVERQLRAQELEQVAAQSSLDKQRDQLDLNNKDREIQDLLTQQQRLQDDLARERALNKELQQSSIVNANNTITLESSIRALKARIEFLESGSKEQSDAFAKLDEELRAALEETNATKAQLRKEETLRRRLHNQIQELKGNIRVFCRVRPVLASDSSENTAKISFPDQEMDCREITVQGPEEKSSLGLVSAKNHSFTYDHVFGPRSQNAEVFEEISQLVQSALDGYNVCIFCYGQTGSGKTHTMSSEDGMIPRAVRQIYDTAHGLEEKGWRYTMEGSFVEVYNENINDLLGKAEEFDKKKHEIRHDLQKCQTTVTNVTTVSLDSPEKVESILQRAWANRSVAATKANERSSRSHSVFILRLVGDNSITGEHSEGNLNLVDLAGSERLSHSGSTGDRLKETRNINKSLSCLGDVINALGQGKEGAHIPYRNSKLTYLLQFSLGGNSKTLMFVMVSPQQDHLSETLTSLKFAAKVQNTHVGTAKRQTRIRDS</sequence>
<comment type="subcellular location">
    <subcellularLocation>
        <location evidence="1">Cytoplasm</location>
        <location evidence="1">Cytoskeleton</location>
    </subcellularLocation>
</comment>
<feature type="coiled-coil region" evidence="10">
    <location>
        <begin position="551"/>
        <end position="599"/>
    </location>
</feature>
<dbReference type="PANTHER" id="PTHR47972">
    <property type="entry name" value="KINESIN-LIKE PROTEIN KLP-3"/>
    <property type="match status" value="1"/>
</dbReference>
<evidence type="ECO:0000256" key="4">
    <source>
        <dbReference type="ARBA" id="ARBA00022741"/>
    </source>
</evidence>
<keyword evidence="8" id="KW-0206">Cytoskeleton</keyword>
<feature type="compositionally biased region" description="Low complexity" evidence="11">
    <location>
        <begin position="194"/>
        <end position="220"/>
    </location>
</feature>
<dbReference type="EMBL" id="JAAQVJ010000170">
    <property type="protein sequence ID" value="KAF3892365.1"/>
    <property type="molecule type" value="Genomic_DNA"/>
</dbReference>
<dbReference type="GO" id="GO:0005874">
    <property type="term" value="C:microtubule"/>
    <property type="evidence" value="ECO:0007669"/>
    <property type="project" value="UniProtKB-KW"/>
</dbReference>
<dbReference type="GO" id="GO:0007018">
    <property type="term" value="P:microtubule-based movement"/>
    <property type="evidence" value="ECO:0007669"/>
    <property type="project" value="InterPro"/>
</dbReference>
<dbReference type="AlphaFoldDB" id="A0A9P4YDL7"/>
<dbReference type="InterPro" id="IPR036961">
    <property type="entry name" value="Kinesin_motor_dom_sf"/>
</dbReference>
<keyword evidence="7 9" id="KW-0505">Motor protein</keyword>
<evidence type="ECO:0000313" key="13">
    <source>
        <dbReference type="EMBL" id="KAF3892365.1"/>
    </source>
</evidence>
<reference evidence="13" key="1">
    <citation type="submission" date="2020-03" db="EMBL/GenBank/DDBJ databases">
        <title>Whole Genome Sequence of Trichophyton interdigitale from India.</title>
        <authorList>
            <person name="Kumar P."/>
        </authorList>
    </citation>
    <scope>NUCLEOTIDE SEQUENCE</scope>
    <source>
        <strain evidence="13">UCMS-IGIB-CI14</strain>
    </source>
</reference>
<evidence type="ECO:0000256" key="6">
    <source>
        <dbReference type="ARBA" id="ARBA00023054"/>
    </source>
</evidence>
<feature type="compositionally biased region" description="Basic and acidic residues" evidence="11">
    <location>
        <begin position="98"/>
        <end position="112"/>
    </location>
</feature>
<feature type="compositionally biased region" description="Basic and acidic residues" evidence="11">
    <location>
        <begin position="29"/>
        <end position="40"/>
    </location>
</feature>
<feature type="compositionally biased region" description="Basic residues" evidence="11">
    <location>
        <begin position="304"/>
        <end position="314"/>
    </location>
</feature>
<comment type="caution">
    <text evidence="13">The sequence shown here is derived from an EMBL/GenBank/DDBJ whole genome shotgun (WGS) entry which is preliminary data.</text>
</comment>
<dbReference type="GO" id="GO:0005524">
    <property type="term" value="F:ATP binding"/>
    <property type="evidence" value="ECO:0007669"/>
    <property type="project" value="UniProtKB-UniRule"/>
</dbReference>
<dbReference type="Gene3D" id="3.40.850.10">
    <property type="entry name" value="Kinesin motor domain"/>
    <property type="match status" value="1"/>
</dbReference>
<evidence type="ECO:0000259" key="12">
    <source>
        <dbReference type="PROSITE" id="PS50067"/>
    </source>
</evidence>
<organism evidence="13 14">
    <name type="scientific">Trichophyton interdigitale</name>
    <dbReference type="NCBI Taxonomy" id="101480"/>
    <lineage>
        <taxon>Eukaryota</taxon>
        <taxon>Fungi</taxon>
        <taxon>Dikarya</taxon>
        <taxon>Ascomycota</taxon>
        <taxon>Pezizomycotina</taxon>
        <taxon>Eurotiomycetes</taxon>
        <taxon>Eurotiomycetidae</taxon>
        <taxon>Onygenales</taxon>
        <taxon>Arthrodermataceae</taxon>
        <taxon>Trichophyton</taxon>
    </lineage>
</organism>
<accession>A0A9P4YDL7</accession>
<dbReference type="FunFam" id="3.40.850.10:FF:000065">
    <property type="entry name" value="Kinesin-like protein"/>
    <property type="match status" value="1"/>
</dbReference>
<dbReference type="GO" id="GO:0090307">
    <property type="term" value="P:mitotic spindle assembly"/>
    <property type="evidence" value="ECO:0007669"/>
    <property type="project" value="UniProtKB-ARBA"/>
</dbReference>
<dbReference type="Proteomes" id="UP000749309">
    <property type="component" value="Unassembled WGS sequence"/>
</dbReference>
<proteinExistence type="inferred from homology"/>
<dbReference type="InterPro" id="IPR027640">
    <property type="entry name" value="Kinesin-like_fam"/>
</dbReference>
<keyword evidence="4 9" id="KW-0547">Nucleotide-binding</keyword>
<feature type="coiled-coil region" evidence="10">
    <location>
        <begin position="383"/>
        <end position="522"/>
    </location>
</feature>
<dbReference type="InterPro" id="IPR027417">
    <property type="entry name" value="P-loop_NTPase"/>
</dbReference>
<feature type="region of interest" description="Disordered" evidence="11">
    <location>
        <begin position="1"/>
        <end position="71"/>
    </location>
</feature>
<evidence type="ECO:0000256" key="10">
    <source>
        <dbReference type="SAM" id="Coils"/>
    </source>
</evidence>